<accession>A0ABQ8FQJ5</accession>
<comment type="caution">
    <text evidence="2">The sequence shown here is derived from an EMBL/GenBank/DDBJ whole genome shotgun (WGS) entry which is preliminary data.</text>
</comment>
<evidence type="ECO:0000256" key="1">
    <source>
        <dbReference type="SAM" id="MobiDB-lite"/>
    </source>
</evidence>
<name>A0ABQ8FQJ5_9PEZI</name>
<reference evidence="2 3" key="1">
    <citation type="journal article" date="2021" name="Nat. Commun.">
        <title>Genetic determinants of endophytism in the Arabidopsis root mycobiome.</title>
        <authorList>
            <person name="Mesny F."/>
            <person name="Miyauchi S."/>
            <person name="Thiergart T."/>
            <person name="Pickel B."/>
            <person name="Atanasova L."/>
            <person name="Karlsson M."/>
            <person name="Huettel B."/>
            <person name="Barry K.W."/>
            <person name="Haridas S."/>
            <person name="Chen C."/>
            <person name="Bauer D."/>
            <person name="Andreopoulos W."/>
            <person name="Pangilinan J."/>
            <person name="LaButti K."/>
            <person name="Riley R."/>
            <person name="Lipzen A."/>
            <person name="Clum A."/>
            <person name="Drula E."/>
            <person name="Henrissat B."/>
            <person name="Kohler A."/>
            <person name="Grigoriev I.V."/>
            <person name="Martin F.M."/>
            <person name="Hacquard S."/>
        </authorList>
    </citation>
    <scope>NUCLEOTIDE SEQUENCE [LARGE SCALE GENOMIC DNA]</scope>
    <source>
        <strain evidence="2 3">MPI-SDFR-AT-0080</strain>
    </source>
</reference>
<feature type="region of interest" description="Disordered" evidence="1">
    <location>
        <begin position="1"/>
        <end position="20"/>
    </location>
</feature>
<sequence length="526" mass="59175">MSSIEEPPPYVGRDDNPDQLVDENVNPDQMQGVDVERGEEVVMHADVVVSRNCMWLRDDFPLWGPAANELGSEEKALLEWMVPRRGIVSDGITFYIYCRNIAAWAQLESLSASSELLSVTGINAPVNYDTALARIYPILRRVAYPIMPLQRSVCIGTWRLTYKVRYEDEGPTVRFAEHKPVVENVRGPEYKRTYMFVTSPITMPHPYACPIEVRASFKDPIMNAILLPLRDDQKLDFMWRIARALVDPRTDPSVIVLYGPEGHEGKTTLAKNISRMLSEAVAWMSEDLIGSTSKWPDSDTVMRLCEKRILICDECDIGDGFNYNNIKRWTSNAPISIKGRTGFLCQTIIAISNKIPFYEKSAINNSIGRRVVIYHMKKKLGGRKPLPESAFNNNTLFTFLSICLTILDAYPTPPVSLPIALYTLFRKNVNRITAGLVYDVGSSQDECIVATSVMAMRCGVPIDRLCGAVQALAPELVTIPTDGPMYMNSFRPLKRSLTEHGNELVINDKGRAVYDIEKLIEVVKLV</sequence>
<evidence type="ECO:0000313" key="3">
    <source>
        <dbReference type="Proteomes" id="UP000774617"/>
    </source>
</evidence>
<evidence type="ECO:0008006" key="4">
    <source>
        <dbReference type="Google" id="ProtNLM"/>
    </source>
</evidence>
<dbReference type="Gene3D" id="3.40.50.300">
    <property type="entry name" value="P-loop containing nucleotide triphosphate hydrolases"/>
    <property type="match status" value="1"/>
</dbReference>
<evidence type="ECO:0000313" key="2">
    <source>
        <dbReference type="EMBL" id="KAH7001771.1"/>
    </source>
</evidence>
<keyword evidence="3" id="KW-1185">Reference proteome</keyword>
<dbReference type="SUPFAM" id="SSF52540">
    <property type="entry name" value="P-loop containing nucleoside triphosphate hydrolases"/>
    <property type="match status" value="1"/>
</dbReference>
<dbReference type="EMBL" id="JAGTJR010000146">
    <property type="protein sequence ID" value="KAH7001771.1"/>
    <property type="molecule type" value="Genomic_DNA"/>
</dbReference>
<organism evidence="2 3">
    <name type="scientific">Macrophomina phaseolina</name>
    <dbReference type="NCBI Taxonomy" id="35725"/>
    <lineage>
        <taxon>Eukaryota</taxon>
        <taxon>Fungi</taxon>
        <taxon>Dikarya</taxon>
        <taxon>Ascomycota</taxon>
        <taxon>Pezizomycotina</taxon>
        <taxon>Dothideomycetes</taxon>
        <taxon>Dothideomycetes incertae sedis</taxon>
        <taxon>Botryosphaeriales</taxon>
        <taxon>Botryosphaeriaceae</taxon>
        <taxon>Macrophomina</taxon>
    </lineage>
</organism>
<dbReference type="Proteomes" id="UP000774617">
    <property type="component" value="Unassembled WGS sequence"/>
</dbReference>
<dbReference type="InterPro" id="IPR027417">
    <property type="entry name" value="P-loop_NTPase"/>
</dbReference>
<feature type="compositionally biased region" description="Pro residues" evidence="1">
    <location>
        <begin position="1"/>
        <end position="10"/>
    </location>
</feature>
<proteinExistence type="predicted"/>
<gene>
    <name evidence="2" type="ORF">B0J12DRAFT_692615</name>
</gene>
<protein>
    <recommendedName>
        <fullName evidence="4">ATPase AAA+ type core</fullName>
    </recommendedName>
</protein>